<evidence type="ECO:0000256" key="1">
    <source>
        <dbReference type="SAM" id="MobiDB-lite"/>
    </source>
</evidence>
<sequence>MLEKAVVDNKDPYLVLLEYRNSPISDEIKSPSELMFGRKVNGLMPIKENFIQTERYEDHKQHLLKRQTLQKRYYDRNARPLNPLKKPKGLLKGTNRKEFAMQSSYENENHENEHVDEPDIPEIPSSVTSNLDVPVNSSAPNRRVKPPNTERYIVSSNFANGHNYVTRSGRTVKTPHYLKEYV</sequence>
<dbReference type="EMBL" id="KK119281">
    <property type="protein sequence ID" value="KFM75289.1"/>
    <property type="molecule type" value="Genomic_DNA"/>
</dbReference>
<proteinExistence type="predicted"/>
<evidence type="ECO:0000313" key="2">
    <source>
        <dbReference type="EMBL" id="KFM75289.1"/>
    </source>
</evidence>
<dbReference type="STRING" id="407821.A0A087UD50"/>
<feature type="region of interest" description="Disordered" evidence="1">
    <location>
        <begin position="74"/>
        <end position="147"/>
    </location>
</feature>
<keyword evidence="3" id="KW-1185">Reference proteome</keyword>
<dbReference type="AlphaFoldDB" id="A0A087UD50"/>
<name>A0A087UD50_STEMI</name>
<gene>
    <name evidence="2" type="ORF">X975_15692</name>
</gene>
<feature type="compositionally biased region" description="Polar residues" evidence="1">
    <location>
        <begin position="125"/>
        <end position="140"/>
    </location>
</feature>
<dbReference type="OrthoDB" id="8063572at2759"/>
<reference evidence="2 3" key="1">
    <citation type="submission" date="2013-11" db="EMBL/GenBank/DDBJ databases">
        <title>Genome sequencing of Stegodyphus mimosarum.</title>
        <authorList>
            <person name="Bechsgaard J."/>
        </authorList>
    </citation>
    <scope>NUCLEOTIDE SEQUENCE [LARGE SCALE GENOMIC DNA]</scope>
</reference>
<feature type="compositionally biased region" description="Basic and acidic residues" evidence="1">
    <location>
        <begin position="107"/>
        <end position="117"/>
    </location>
</feature>
<organism evidence="2 3">
    <name type="scientific">Stegodyphus mimosarum</name>
    <name type="common">African social velvet spider</name>
    <dbReference type="NCBI Taxonomy" id="407821"/>
    <lineage>
        <taxon>Eukaryota</taxon>
        <taxon>Metazoa</taxon>
        <taxon>Ecdysozoa</taxon>
        <taxon>Arthropoda</taxon>
        <taxon>Chelicerata</taxon>
        <taxon>Arachnida</taxon>
        <taxon>Araneae</taxon>
        <taxon>Araneomorphae</taxon>
        <taxon>Entelegynae</taxon>
        <taxon>Eresoidea</taxon>
        <taxon>Eresidae</taxon>
        <taxon>Stegodyphus</taxon>
    </lineage>
</organism>
<dbReference type="Proteomes" id="UP000054359">
    <property type="component" value="Unassembled WGS sequence"/>
</dbReference>
<feature type="non-terminal residue" evidence="2">
    <location>
        <position position="182"/>
    </location>
</feature>
<protein>
    <submittedName>
        <fullName evidence="2">Uncharacterized protein</fullName>
    </submittedName>
</protein>
<evidence type="ECO:0000313" key="3">
    <source>
        <dbReference type="Proteomes" id="UP000054359"/>
    </source>
</evidence>
<accession>A0A087UD50</accession>